<dbReference type="PATRIC" id="fig|1469144.10.peg.4683"/>
<evidence type="ECO:0000256" key="1">
    <source>
        <dbReference type="ARBA" id="ARBA00023239"/>
    </source>
</evidence>
<evidence type="ECO:0000313" key="4">
    <source>
        <dbReference type="Proteomes" id="UP000070188"/>
    </source>
</evidence>
<comment type="caution">
    <text evidence="3">The sequence shown here is derived from an EMBL/GenBank/DDBJ whole genome shotgun (WGS) entry which is preliminary data.</text>
</comment>
<dbReference type="InterPro" id="IPR008948">
    <property type="entry name" value="L-Aspartase-like"/>
</dbReference>
<dbReference type="PANTHER" id="PTHR43814:SF1">
    <property type="entry name" value="ARGININOSUCCINATE LYASE"/>
    <property type="match status" value="1"/>
</dbReference>
<dbReference type="PANTHER" id="PTHR43814">
    <property type="entry name" value="ARGININOSUCCINATE LYASE"/>
    <property type="match status" value="1"/>
</dbReference>
<dbReference type="EMBL" id="LAXD01000004">
    <property type="protein sequence ID" value="KWW97259.1"/>
    <property type="molecule type" value="Genomic_DNA"/>
</dbReference>
<dbReference type="InterPro" id="IPR022761">
    <property type="entry name" value="Fumarate_lyase_N"/>
</dbReference>
<dbReference type="SUPFAM" id="SSF48557">
    <property type="entry name" value="L-aspartase-like"/>
    <property type="match status" value="1"/>
</dbReference>
<dbReference type="STRING" id="1469144.LI90_4428"/>
<organism evidence="3 4">
    <name type="scientific">Carbonactinospora thermoautotrophica</name>
    <dbReference type="NCBI Taxonomy" id="1469144"/>
    <lineage>
        <taxon>Bacteria</taxon>
        <taxon>Bacillati</taxon>
        <taxon>Actinomycetota</taxon>
        <taxon>Actinomycetes</taxon>
        <taxon>Kitasatosporales</taxon>
        <taxon>Carbonactinosporaceae</taxon>
        <taxon>Carbonactinospora</taxon>
    </lineage>
</organism>
<dbReference type="Pfam" id="PF00206">
    <property type="entry name" value="Lyase_1"/>
    <property type="match status" value="1"/>
</dbReference>
<accession>A0A132MHK6</accession>
<dbReference type="GO" id="GO:0004056">
    <property type="term" value="F:argininosuccinate lyase activity"/>
    <property type="evidence" value="ECO:0007669"/>
    <property type="project" value="InterPro"/>
</dbReference>
<feature type="domain" description="Fumarate lyase N-terminal" evidence="2">
    <location>
        <begin position="13"/>
        <end position="98"/>
    </location>
</feature>
<reference evidence="4" key="1">
    <citation type="submission" date="2015-04" db="EMBL/GenBank/DDBJ databases">
        <title>Physiological reanalysis, assessment of diazotrophy, and genome sequences of multiple isolates of Streptomyces thermoautotrophicus.</title>
        <authorList>
            <person name="MacKellar D.C."/>
            <person name="Lieber L."/>
            <person name="Norman J."/>
            <person name="Bolger A."/>
            <person name="Tobin C."/>
            <person name="Murray J.W."/>
            <person name="Chang R."/>
            <person name="Ford T."/>
            <person name="Nguyen P.Q."/>
            <person name="Woodward J."/>
            <person name="Permingeat H."/>
            <person name="Joshi N.S."/>
            <person name="Silver P.A."/>
            <person name="Usadel B."/>
            <person name="Rutherford A.W."/>
            <person name="Friesen M."/>
            <person name="Prell J."/>
        </authorList>
    </citation>
    <scope>NUCLEOTIDE SEQUENCE [LARGE SCALE GENOMIC DNA]</scope>
    <source>
        <strain evidence="4">H1</strain>
    </source>
</reference>
<keyword evidence="4" id="KW-1185">Reference proteome</keyword>
<protein>
    <submittedName>
        <fullName evidence="3">Argininosuccinate lyase</fullName>
    </submittedName>
</protein>
<evidence type="ECO:0000259" key="2">
    <source>
        <dbReference type="Pfam" id="PF00206"/>
    </source>
</evidence>
<gene>
    <name evidence="3" type="ORF">LI90_4428</name>
</gene>
<dbReference type="AlphaFoldDB" id="A0A132MHK6"/>
<dbReference type="GO" id="GO:0042450">
    <property type="term" value="P:L-arginine biosynthetic process via ornithine"/>
    <property type="evidence" value="ECO:0007669"/>
    <property type="project" value="InterPro"/>
</dbReference>
<dbReference type="Proteomes" id="UP000070188">
    <property type="component" value="Unassembled WGS sequence"/>
</dbReference>
<keyword evidence="1 3" id="KW-0456">Lyase</keyword>
<dbReference type="Gene3D" id="1.20.200.10">
    <property type="entry name" value="Fumarase/aspartase (Central domain)"/>
    <property type="match status" value="1"/>
</dbReference>
<proteinExistence type="predicted"/>
<dbReference type="InterPro" id="IPR009049">
    <property type="entry name" value="Argininosuccinate_lyase"/>
</dbReference>
<sequence>MKGSRLTGDRERIAVLLGFDGVIEHTRDAMRHGLIGLVGTAASPVTTPTKLAEDLEIWSSSEFGYVRLADRHTRSSVLMPQKRNPYALTMVRGEAGILIGRLTGMLAISRSPRPPRRAVTT</sequence>
<name>A0A132MHK6_9ACTN</name>
<dbReference type="GO" id="GO:0005829">
    <property type="term" value="C:cytosol"/>
    <property type="evidence" value="ECO:0007669"/>
    <property type="project" value="TreeGrafter"/>
</dbReference>
<evidence type="ECO:0000313" key="3">
    <source>
        <dbReference type="EMBL" id="KWW97259.1"/>
    </source>
</evidence>